<dbReference type="GO" id="GO:0035197">
    <property type="term" value="F:siRNA binding"/>
    <property type="evidence" value="ECO:0007669"/>
    <property type="project" value="TreeGrafter"/>
</dbReference>
<evidence type="ECO:0000259" key="1">
    <source>
        <dbReference type="Pfam" id="PF22749"/>
    </source>
</evidence>
<dbReference type="Proteomes" id="UP000053029">
    <property type="component" value="Unassembled WGS sequence"/>
</dbReference>
<gene>
    <name evidence="2" type="ORF">Z517_08035</name>
</gene>
<keyword evidence="3" id="KW-1185">Reference proteome</keyword>
<dbReference type="InterPro" id="IPR048263">
    <property type="entry name" value="Arb2"/>
</dbReference>
<dbReference type="GO" id="GO:0031048">
    <property type="term" value="P:regulatory ncRNA-mediated heterochromatin formation"/>
    <property type="evidence" value="ECO:0007669"/>
    <property type="project" value="TreeGrafter"/>
</dbReference>
<name>A0A0D2EVE4_9EURO</name>
<dbReference type="PANTHER" id="PTHR21357">
    <property type="entry name" value="FAM172 FAMILY PROTEIN HOMOLOG CG10038"/>
    <property type="match status" value="1"/>
</dbReference>
<dbReference type="OrthoDB" id="421951at2759"/>
<dbReference type="RefSeq" id="XP_013282010.1">
    <property type="nucleotide sequence ID" value="XM_013426556.1"/>
</dbReference>
<dbReference type="GO" id="GO:0005634">
    <property type="term" value="C:nucleus"/>
    <property type="evidence" value="ECO:0007669"/>
    <property type="project" value="TreeGrafter"/>
</dbReference>
<sequence>MFRRLAHTLPADAVFEPDLAKLGFFVNEDDRVRSIRSPDRKFQYKINRNDRWNEVHKSAIRHIISDRLANLGCETVRLPLGAAESDNHVPILVSKDCTTKSRVTVFFGERNMEPGVLSWRIIGEEGIKHGSLVEFTKALLSVPVLETSPMSTSTSTSTSTSASAAGLIVANPCQLLWYRGGGRAVSPHEWLSLPRPSSVHDAPRVDNVKNRIPGNFDYVEHVSYMFEKVIPTLVDKEAKLDLVGLEYTGTAVLEYLAEHWDAWSGRINGITLVTPQHKIADLINNGASDGFITFVSKRCRAYFVSHSAIETPIAGRDEFGCNCYASGEHAYTENAIARCWRHMLDWFNMLYLNPEHEEVEFVVVKEDEEVKLGW</sequence>
<dbReference type="Pfam" id="PF22749">
    <property type="entry name" value="Arb2"/>
    <property type="match status" value="1"/>
</dbReference>
<evidence type="ECO:0000313" key="3">
    <source>
        <dbReference type="Proteomes" id="UP000053029"/>
    </source>
</evidence>
<dbReference type="HOGENOM" id="CLU_027515_0_0_1"/>
<organism evidence="2 3">
    <name type="scientific">Fonsecaea pedrosoi CBS 271.37</name>
    <dbReference type="NCBI Taxonomy" id="1442368"/>
    <lineage>
        <taxon>Eukaryota</taxon>
        <taxon>Fungi</taxon>
        <taxon>Dikarya</taxon>
        <taxon>Ascomycota</taxon>
        <taxon>Pezizomycotina</taxon>
        <taxon>Eurotiomycetes</taxon>
        <taxon>Chaetothyriomycetidae</taxon>
        <taxon>Chaetothyriales</taxon>
        <taxon>Herpotrichiellaceae</taxon>
        <taxon>Fonsecaea</taxon>
    </lineage>
</organism>
<dbReference type="PANTHER" id="PTHR21357:SF4">
    <property type="entry name" value="FAM172 FAMILY PROTEIN HOMOLOG CG10038"/>
    <property type="match status" value="1"/>
</dbReference>
<dbReference type="VEuPathDB" id="FungiDB:Z517_08035"/>
<dbReference type="EMBL" id="KN846973">
    <property type="protein sequence ID" value="KIW78202.1"/>
    <property type="molecule type" value="Genomic_DNA"/>
</dbReference>
<accession>A0A0D2EVE4</accession>
<evidence type="ECO:0000313" key="2">
    <source>
        <dbReference type="EMBL" id="KIW78202.1"/>
    </source>
</evidence>
<reference evidence="2 3" key="1">
    <citation type="submission" date="2015-01" db="EMBL/GenBank/DDBJ databases">
        <title>The Genome Sequence of Fonsecaea pedrosoi CBS 271.37.</title>
        <authorList>
            <consortium name="The Broad Institute Genomics Platform"/>
            <person name="Cuomo C."/>
            <person name="de Hoog S."/>
            <person name="Gorbushina A."/>
            <person name="Stielow B."/>
            <person name="Teixiera M."/>
            <person name="Abouelleil A."/>
            <person name="Chapman S.B."/>
            <person name="Priest M."/>
            <person name="Young S.K."/>
            <person name="Wortman J."/>
            <person name="Nusbaum C."/>
            <person name="Birren B."/>
        </authorList>
    </citation>
    <scope>NUCLEOTIDE SEQUENCE [LARGE SCALE GENOMIC DNA]</scope>
    <source>
        <strain evidence="2 3">CBS 271.37</strain>
    </source>
</reference>
<dbReference type="InterPro" id="IPR053858">
    <property type="entry name" value="Arb2_dom"/>
</dbReference>
<dbReference type="AlphaFoldDB" id="A0A0D2EVE4"/>
<dbReference type="STRING" id="1442368.A0A0D2EVE4"/>
<proteinExistence type="predicted"/>
<dbReference type="GeneID" id="25307525"/>
<protein>
    <recommendedName>
        <fullName evidence="1">Arb2 domain-containing protein</fullName>
    </recommendedName>
</protein>
<feature type="domain" description="Arb2" evidence="1">
    <location>
        <begin position="15"/>
        <end position="306"/>
    </location>
</feature>